<sequence length="403" mass="44277">MFNLKEHSMNRLLFMGCTAYLLVGLAHVIIGSLLTELLDHYHLHYSNGGQLIFTQFSGFLLGVLLVPWMTAKFSKRTTLIMMLVGLGLAQIAYGFLPPWPFMYVIGFIAGAGFGSIEAIVGTLIIESIHEKKAKAMSRLEVFFGVGALIMPVVAGWMIYIGYWYLSFYIIGAAALLLALGFKLLPFGQAEAHLSRKVSKTTKAAIPLRYNNKEKYILLFCILFFLIYVGSEMSLVNFLPSFLIVNLHLDSVSATNSVTYFWLTMAIGRVFTGIIADKVNHAAFLLWSTFGAVIFTVLFAFVFNSWTAFAVVLLIGLFMSGIFAISLIYANHLLPGKTESTTSILIASGGIGGALMPLMIGWLMDHYSVSAAVLFIISGTVILLIMSFIAYRVRGNTVVPSTGK</sequence>
<feature type="transmembrane region" description="Helical" evidence="7">
    <location>
        <begin position="215"/>
        <end position="238"/>
    </location>
</feature>
<feature type="transmembrane region" description="Helical" evidence="7">
    <location>
        <begin position="258"/>
        <end position="275"/>
    </location>
</feature>
<feature type="transmembrane region" description="Helical" evidence="7">
    <location>
        <begin position="78"/>
        <end position="96"/>
    </location>
</feature>
<dbReference type="InterPro" id="IPR036259">
    <property type="entry name" value="MFS_trans_sf"/>
</dbReference>
<feature type="transmembrane region" description="Helical" evidence="7">
    <location>
        <begin position="102"/>
        <end position="125"/>
    </location>
</feature>
<keyword evidence="6 7" id="KW-0472">Membrane</keyword>
<dbReference type="InterPro" id="IPR051788">
    <property type="entry name" value="MFS_Transporter"/>
</dbReference>
<feature type="transmembrane region" description="Helical" evidence="7">
    <location>
        <begin position="368"/>
        <end position="390"/>
    </location>
</feature>
<dbReference type="PROSITE" id="PS50850">
    <property type="entry name" value="MFS"/>
    <property type="match status" value="1"/>
</dbReference>
<comment type="subcellular location">
    <subcellularLocation>
        <location evidence="1">Cell membrane</location>
        <topology evidence="1">Multi-pass membrane protein</topology>
    </subcellularLocation>
</comment>
<evidence type="ECO:0000256" key="2">
    <source>
        <dbReference type="ARBA" id="ARBA00008335"/>
    </source>
</evidence>
<evidence type="ECO:0000256" key="4">
    <source>
        <dbReference type="ARBA" id="ARBA00022692"/>
    </source>
</evidence>
<dbReference type="Pfam" id="PF07690">
    <property type="entry name" value="MFS_1"/>
    <property type="match status" value="1"/>
</dbReference>
<dbReference type="AlphaFoldDB" id="A0A6B8RGP7"/>
<evidence type="ECO:0000256" key="1">
    <source>
        <dbReference type="ARBA" id="ARBA00004651"/>
    </source>
</evidence>
<feature type="transmembrane region" description="Helical" evidence="7">
    <location>
        <begin position="282"/>
        <end position="302"/>
    </location>
</feature>
<dbReference type="InterPro" id="IPR020846">
    <property type="entry name" value="MFS_dom"/>
</dbReference>
<evidence type="ECO:0000256" key="7">
    <source>
        <dbReference type="SAM" id="Phobius"/>
    </source>
</evidence>
<dbReference type="SUPFAM" id="SSF103473">
    <property type="entry name" value="MFS general substrate transporter"/>
    <property type="match status" value="1"/>
</dbReference>
<feature type="transmembrane region" description="Helical" evidence="7">
    <location>
        <begin position="137"/>
        <end position="159"/>
    </location>
</feature>
<feature type="transmembrane region" description="Helical" evidence="7">
    <location>
        <begin position="341"/>
        <end position="362"/>
    </location>
</feature>
<proteinExistence type="inferred from homology"/>
<dbReference type="Proteomes" id="UP000426246">
    <property type="component" value="Chromosome"/>
</dbReference>
<feature type="transmembrane region" description="Helical" evidence="7">
    <location>
        <begin position="308"/>
        <end position="329"/>
    </location>
</feature>
<feature type="transmembrane region" description="Helical" evidence="7">
    <location>
        <begin position="50"/>
        <end position="71"/>
    </location>
</feature>
<comment type="similarity">
    <text evidence="2">Belongs to the major facilitator superfamily.</text>
</comment>
<dbReference type="PANTHER" id="PTHR23514">
    <property type="entry name" value="BYPASS OF STOP CODON PROTEIN 6"/>
    <property type="match status" value="1"/>
</dbReference>
<dbReference type="EMBL" id="CP034235">
    <property type="protein sequence ID" value="QGQ94894.1"/>
    <property type="molecule type" value="Genomic_DNA"/>
</dbReference>
<dbReference type="GO" id="GO:0005886">
    <property type="term" value="C:plasma membrane"/>
    <property type="evidence" value="ECO:0007669"/>
    <property type="project" value="UniProtKB-SubCell"/>
</dbReference>
<dbReference type="KEGG" id="ppsc:EHS13_08390"/>
<feature type="transmembrane region" description="Helical" evidence="7">
    <location>
        <begin position="12"/>
        <end position="30"/>
    </location>
</feature>
<evidence type="ECO:0000256" key="3">
    <source>
        <dbReference type="ARBA" id="ARBA00022448"/>
    </source>
</evidence>
<dbReference type="InterPro" id="IPR011701">
    <property type="entry name" value="MFS"/>
</dbReference>
<organism evidence="9 10">
    <name type="scientific">Paenibacillus psychroresistens</name>
    <dbReference type="NCBI Taxonomy" id="1778678"/>
    <lineage>
        <taxon>Bacteria</taxon>
        <taxon>Bacillati</taxon>
        <taxon>Bacillota</taxon>
        <taxon>Bacilli</taxon>
        <taxon>Bacillales</taxon>
        <taxon>Paenibacillaceae</taxon>
        <taxon>Paenibacillus</taxon>
    </lineage>
</organism>
<gene>
    <name evidence="9" type="ORF">EHS13_08390</name>
</gene>
<evidence type="ECO:0000256" key="6">
    <source>
        <dbReference type="ARBA" id="ARBA00023136"/>
    </source>
</evidence>
<feature type="transmembrane region" description="Helical" evidence="7">
    <location>
        <begin position="165"/>
        <end position="186"/>
    </location>
</feature>
<evidence type="ECO:0000259" key="8">
    <source>
        <dbReference type="PROSITE" id="PS50850"/>
    </source>
</evidence>
<dbReference type="GO" id="GO:0022857">
    <property type="term" value="F:transmembrane transporter activity"/>
    <property type="evidence" value="ECO:0007669"/>
    <property type="project" value="InterPro"/>
</dbReference>
<protein>
    <submittedName>
        <fullName evidence="9">MFS transporter</fullName>
    </submittedName>
</protein>
<feature type="domain" description="Major facilitator superfamily (MFS) profile" evidence="8">
    <location>
        <begin position="12"/>
        <end position="396"/>
    </location>
</feature>
<dbReference type="PANTHER" id="PTHR23514:SF3">
    <property type="entry name" value="BYPASS OF STOP CODON PROTEIN 6"/>
    <property type="match status" value="1"/>
</dbReference>
<name>A0A6B8RGP7_9BACL</name>
<evidence type="ECO:0000256" key="5">
    <source>
        <dbReference type="ARBA" id="ARBA00022989"/>
    </source>
</evidence>
<accession>A0A6B8RGP7</accession>
<reference evidence="10" key="1">
    <citation type="submission" date="2018-11" db="EMBL/GenBank/DDBJ databases">
        <title>Complete genome sequence of Paenibacillus sp. ML311-T8.</title>
        <authorList>
            <person name="Nam Y.-D."/>
            <person name="Kang J."/>
            <person name="Chung W.-H."/>
            <person name="Park Y.S."/>
        </authorList>
    </citation>
    <scope>NUCLEOTIDE SEQUENCE [LARGE SCALE GENOMIC DNA]</scope>
    <source>
        <strain evidence="10">ML311-T8</strain>
    </source>
</reference>
<keyword evidence="3" id="KW-0813">Transport</keyword>
<keyword evidence="5 7" id="KW-1133">Transmembrane helix</keyword>
<keyword evidence="4 7" id="KW-0812">Transmembrane</keyword>
<dbReference type="Gene3D" id="1.20.1250.20">
    <property type="entry name" value="MFS general substrate transporter like domains"/>
    <property type="match status" value="2"/>
</dbReference>
<keyword evidence="10" id="KW-1185">Reference proteome</keyword>
<evidence type="ECO:0000313" key="9">
    <source>
        <dbReference type="EMBL" id="QGQ94894.1"/>
    </source>
</evidence>
<evidence type="ECO:0000313" key="10">
    <source>
        <dbReference type="Proteomes" id="UP000426246"/>
    </source>
</evidence>